<sequence>MTSSKTPVTSKEYAKQLSRREELTKQESSLKREYTTMLRKMASVMAVLQELDDGQEASQSTISENALLKIPELKQYSQLLHDIDSKALEDVDIPEVLTDSYALYKQSPLLYKDL</sequence>
<dbReference type="AlphaFoldDB" id="A0A0P1KPS1"/>
<protein>
    <submittedName>
        <fullName evidence="2">LAQU0S03e05314g1_1</fullName>
    </submittedName>
</protein>
<dbReference type="Proteomes" id="UP000236544">
    <property type="component" value="Unassembled WGS sequence"/>
</dbReference>
<gene>
    <name evidence="2" type="ORF">LAQU0_S03e05314g</name>
</gene>
<feature type="compositionally biased region" description="Basic and acidic residues" evidence="1">
    <location>
        <begin position="12"/>
        <end position="28"/>
    </location>
</feature>
<organism evidence="2 3">
    <name type="scientific">Lachancea quebecensis</name>
    <dbReference type="NCBI Taxonomy" id="1654605"/>
    <lineage>
        <taxon>Eukaryota</taxon>
        <taxon>Fungi</taxon>
        <taxon>Dikarya</taxon>
        <taxon>Ascomycota</taxon>
        <taxon>Saccharomycotina</taxon>
        <taxon>Saccharomycetes</taxon>
        <taxon>Saccharomycetales</taxon>
        <taxon>Saccharomycetaceae</taxon>
        <taxon>Lachancea</taxon>
    </lineage>
</organism>
<dbReference type="GO" id="GO:0031011">
    <property type="term" value="C:Ino80 complex"/>
    <property type="evidence" value="ECO:0007669"/>
    <property type="project" value="InterPro"/>
</dbReference>
<dbReference type="InterPro" id="IPR020366">
    <property type="entry name" value="Ies5"/>
</dbReference>
<evidence type="ECO:0000313" key="3">
    <source>
        <dbReference type="Proteomes" id="UP000236544"/>
    </source>
</evidence>
<evidence type="ECO:0000313" key="2">
    <source>
        <dbReference type="EMBL" id="CUS21558.1"/>
    </source>
</evidence>
<accession>A0A0P1KPS1</accession>
<dbReference type="OrthoDB" id="4033270at2759"/>
<feature type="region of interest" description="Disordered" evidence="1">
    <location>
        <begin position="1"/>
        <end position="28"/>
    </location>
</feature>
<keyword evidence="3" id="KW-1185">Reference proteome</keyword>
<dbReference type="EMBL" id="LN890565">
    <property type="protein sequence ID" value="CUS21558.1"/>
    <property type="molecule type" value="Genomic_DNA"/>
</dbReference>
<dbReference type="Pfam" id="PF17335">
    <property type="entry name" value="IES5"/>
    <property type="match status" value="1"/>
</dbReference>
<evidence type="ECO:0000256" key="1">
    <source>
        <dbReference type="SAM" id="MobiDB-lite"/>
    </source>
</evidence>
<name>A0A0P1KPS1_9SACH</name>
<reference evidence="3" key="1">
    <citation type="submission" date="2015-10" db="EMBL/GenBank/DDBJ databases">
        <authorList>
            <person name="Devillers H."/>
        </authorList>
    </citation>
    <scope>NUCLEOTIDE SEQUENCE [LARGE SCALE GENOMIC DNA]</scope>
</reference>
<proteinExistence type="predicted"/>